<keyword evidence="1" id="KW-0732">Signal</keyword>
<proteinExistence type="predicted"/>
<feature type="signal peptide" evidence="1">
    <location>
        <begin position="1"/>
        <end position="16"/>
    </location>
</feature>
<dbReference type="EMBL" id="GBXM01078345">
    <property type="protein sequence ID" value="JAH30232.1"/>
    <property type="molecule type" value="Transcribed_RNA"/>
</dbReference>
<name>A0A0E9RN55_ANGAN</name>
<reference evidence="2" key="1">
    <citation type="submission" date="2014-11" db="EMBL/GenBank/DDBJ databases">
        <authorList>
            <person name="Amaro Gonzalez C."/>
        </authorList>
    </citation>
    <scope>NUCLEOTIDE SEQUENCE</scope>
</reference>
<accession>A0A0E9RN55</accession>
<reference evidence="2" key="2">
    <citation type="journal article" date="2015" name="Fish Shellfish Immunol.">
        <title>Early steps in the European eel (Anguilla anguilla)-Vibrio vulnificus interaction in the gills: Role of the RtxA13 toxin.</title>
        <authorList>
            <person name="Callol A."/>
            <person name="Pajuelo D."/>
            <person name="Ebbesson L."/>
            <person name="Teles M."/>
            <person name="MacKenzie S."/>
            <person name="Amaro C."/>
        </authorList>
    </citation>
    <scope>NUCLEOTIDE SEQUENCE</scope>
</reference>
<dbReference type="AlphaFoldDB" id="A0A0E9RN55"/>
<evidence type="ECO:0000313" key="2">
    <source>
        <dbReference type="EMBL" id="JAH30232.1"/>
    </source>
</evidence>
<evidence type="ECO:0000256" key="1">
    <source>
        <dbReference type="SAM" id="SignalP"/>
    </source>
</evidence>
<protein>
    <submittedName>
        <fullName evidence="2">Uncharacterized protein</fullName>
    </submittedName>
</protein>
<feature type="chain" id="PRO_5007401507" evidence="1">
    <location>
        <begin position="17"/>
        <end position="39"/>
    </location>
</feature>
<sequence>MLQIMSCCFLTSYCVAINLSISAIGYTEDLQCITCHGPV</sequence>
<organism evidence="2">
    <name type="scientific">Anguilla anguilla</name>
    <name type="common">European freshwater eel</name>
    <name type="synonym">Muraena anguilla</name>
    <dbReference type="NCBI Taxonomy" id="7936"/>
    <lineage>
        <taxon>Eukaryota</taxon>
        <taxon>Metazoa</taxon>
        <taxon>Chordata</taxon>
        <taxon>Craniata</taxon>
        <taxon>Vertebrata</taxon>
        <taxon>Euteleostomi</taxon>
        <taxon>Actinopterygii</taxon>
        <taxon>Neopterygii</taxon>
        <taxon>Teleostei</taxon>
        <taxon>Anguilliformes</taxon>
        <taxon>Anguillidae</taxon>
        <taxon>Anguilla</taxon>
    </lineage>
</organism>
<dbReference type="EMBL" id="GBXM01077623">
    <property type="protein sequence ID" value="JAH30954.1"/>
    <property type="molecule type" value="Transcribed_RNA"/>
</dbReference>